<comment type="caution">
    <text evidence="1">The sequence shown here is derived from an EMBL/GenBank/DDBJ whole genome shotgun (WGS) entry which is preliminary data.</text>
</comment>
<gene>
    <name evidence="1" type="ORF">HLUCCA11_12640</name>
</gene>
<dbReference type="NCBIfam" id="TIGR02664">
    <property type="entry name" value="nitr_red_assoc"/>
    <property type="match status" value="1"/>
</dbReference>
<reference evidence="1 2" key="1">
    <citation type="submission" date="2015-09" db="EMBL/GenBank/DDBJ databases">
        <title>Identification and resolution of microdiversity through metagenomic sequencing of parallel consortia.</title>
        <authorList>
            <person name="Nelson W.C."/>
            <person name="Romine M.F."/>
            <person name="Lindemann S.R."/>
        </authorList>
    </citation>
    <scope>NUCLEOTIDE SEQUENCE [LARGE SCALE GENOMIC DNA]</scope>
    <source>
        <strain evidence="1">Ana</strain>
    </source>
</reference>
<sequence>MATPYFEFEQDFVGSLRCIPMSVRHSLDTCGVKLKLAHWNLLTMAERQALVEWPCDTHESAQTYREQLQALITKRSGAPAKTLEVLATPPWKNVTAIPESVADKFQDQGIPLSLQQWAKLSELQRFALIKLSRASHENNNFIPAVKEFGLAECLTE</sequence>
<dbReference type="Pfam" id="PF09655">
    <property type="entry name" value="Nitr_red_assoc"/>
    <property type="match status" value="1"/>
</dbReference>
<dbReference type="Proteomes" id="UP000050465">
    <property type="component" value="Unassembled WGS sequence"/>
</dbReference>
<proteinExistence type="predicted"/>
<protein>
    <submittedName>
        <fullName evidence="1">Conserved nitrate reductase-associated protein</fullName>
    </submittedName>
</protein>
<dbReference type="STRING" id="1666911.HLUCCA11_12640"/>
<evidence type="ECO:0000313" key="1">
    <source>
        <dbReference type="EMBL" id="KPQ35011.1"/>
    </source>
</evidence>
<dbReference type="EMBL" id="LJZR01000015">
    <property type="protein sequence ID" value="KPQ35011.1"/>
    <property type="molecule type" value="Genomic_DNA"/>
</dbReference>
<dbReference type="AlphaFoldDB" id="A0A0P7YW82"/>
<organism evidence="1 2">
    <name type="scientific">Phormidesmis priestleyi Ana</name>
    <dbReference type="NCBI Taxonomy" id="1666911"/>
    <lineage>
        <taxon>Bacteria</taxon>
        <taxon>Bacillati</taxon>
        <taxon>Cyanobacteriota</taxon>
        <taxon>Cyanophyceae</taxon>
        <taxon>Leptolyngbyales</taxon>
        <taxon>Leptolyngbyaceae</taxon>
        <taxon>Phormidesmis</taxon>
    </lineage>
</organism>
<evidence type="ECO:0000313" key="2">
    <source>
        <dbReference type="Proteomes" id="UP000050465"/>
    </source>
</evidence>
<name>A0A0P7YW82_9CYAN</name>
<dbReference type="InterPro" id="IPR013481">
    <property type="entry name" value="NarM"/>
</dbReference>
<accession>A0A0P7YW82</accession>